<proteinExistence type="predicted"/>
<keyword evidence="2" id="KW-1185">Reference proteome</keyword>
<sequence length="460" mass="52405">MSRKDREFDEQELERLLEHLTLQNDAFSSSNKLLMGYYRALKIQNCNVMSLIKAMICITTPNSLQNEEDGCASIVNTCKLKWVESLYDFLNITDHDSETIVISPILGSHLVPEAKFELRMSMIKSEKGLSKDLVLKAFYSNIVGSLSLIHDYKGIRDFTLEALGLFEAQASERQSNCETLFNIFLVKLFNDQNSEEAILITDNQNEESSQIFRQGLNFVDPCKYFCFDRCILFNKFNLRFLIYNNSGGLCWSDRICDMSTQFLQDYQFLFKSDNPKRKLIFNIISSFNQFISKFMINSIDALKIDQTGSNPIYKTNQNQSSEPPSACCPMNENKFTEPLSPIETFNAISDVLSSNKSFINNSMIRPGNESSSIISSINTFTSCVSQEIHLDKIDISSNQVTNLSDSNPLAIRRSDSNTTTLSEFIGEDTTHLPSPSDTPSSINIDFFYENDIHTHEWILL</sequence>
<reference evidence="1" key="1">
    <citation type="submission" date="2022-10" db="EMBL/GenBank/DDBJ databases">
        <title>Adaptive evolution leads to modifications in subtelomeric GC content in a zoonotic Cryptosporidium species.</title>
        <authorList>
            <person name="Li J."/>
            <person name="Feng Y."/>
            <person name="Xiao L."/>
        </authorList>
    </citation>
    <scope>NUCLEOTIDE SEQUENCE</scope>
    <source>
        <strain evidence="1">25894</strain>
    </source>
</reference>
<evidence type="ECO:0000313" key="1">
    <source>
        <dbReference type="EMBL" id="KAJ1607841.1"/>
    </source>
</evidence>
<protein>
    <submittedName>
        <fullName evidence="1">Uncharacterized protein</fullName>
    </submittedName>
</protein>
<evidence type="ECO:0000313" key="2">
    <source>
        <dbReference type="Proteomes" id="UP001071777"/>
    </source>
</evidence>
<name>A0ABQ8P4D9_9CRYT</name>
<dbReference type="EMBL" id="JAPCXB010000113">
    <property type="protein sequence ID" value="KAJ1607841.1"/>
    <property type="molecule type" value="Genomic_DNA"/>
</dbReference>
<comment type="caution">
    <text evidence="1">The sequence shown here is derived from an EMBL/GenBank/DDBJ whole genome shotgun (WGS) entry which is preliminary data.</text>
</comment>
<gene>
    <name evidence="1" type="ORF">OJ252_2716</name>
</gene>
<accession>A0ABQ8P4D9</accession>
<dbReference type="Proteomes" id="UP001071777">
    <property type="component" value="Unassembled WGS sequence"/>
</dbReference>
<organism evidence="1 2">
    <name type="scientific">Cryptosporidium canis</name>
    <dbReference type="NCBI Taxonomy" id="195482"/>
    <lineage>
        <taxon>Eukaryota</taxon>
        <taxon>Sar</taxon>
        <taxon>Alveolata</taxon>
        <taxon>Apicomplexa</taxon>
        <taxon>Conoidasida</taxon>
        <taxon>Coccidia</taxon>
        <taxon>Eucoccidiorida</taxon>
        <taxon>Eimeriorina</taxon>
        <taxon>Cryptosporidiidae</taxon>
        <taxon>Cryptosporidium</taxon>
    </lineage>
</organism>